<dbReference type="EMBL" id="JAQNDN010000029">
    <property type="protein sequence ID" value="MDC0676076.1"/>
    <property type="molecule type" value="Genomic_DNA"/>
</dbReference>
<reference evidence="1 2" key="1">
    <citation type="submission" date="2022-11" db="EMBL/GenBank/DDBJ databases">
        <title>Minimal conservation of predation-associated metabolite biosynthetic gene clusters underscores biosynthetic potential of Myxococcota including descriptions for ten novel species: Archangium lansinium sp. nov., Myxococcus landrumus sp. nov., Nannocystis bai.</title>
        <authorList>
            <person name="Ahearne A."/>
            <person name="Stevens C."/>
            <person name="Dowd S."/>
        </authorList>
    </citation>
    <scope>NUCLEOTIDE SEQUENCE [LARGE SCALE GENOMIC DNA]</scope>
    <source>
        <strain evidence="1 2">NCELM</strain>
    </source>
</reference>
<name>A0ABT5BPI5_9BACT</name>
<dbReference type="RefSeq" id="WP_272011776.1">
    <property type="nucleotide sequence ID" value="NZ_JAQNDN010000029.1"/>
</dbReference>
<sequence length="1113" mass="123686">MKAIHDLLHLLNALRARIDGDSLGRVALSEREERELHAGVSRGFELGLSRLDAASRKRWGAAALLLGARALRAAAEGPFSYDRISAHISRWPRHLDQPQYNAIEDGAKLWGIEIMRVVTARGPQRRFLGTMIRHSGAGWVMLEKLATLIAHQRLWDWIVSTELVTIAAWINLHARRTLGERVERALDDETREALAARLQDLATVRALLGENTTPEAALQAFDADDLSAALDAPSADATRRMLEHLCPSSDDGACGAPHWQWHLDGRGYERAVIALPQRLRPPDDLPPEVHELRVQLLDDLQARSALYVRVHGRDGRRDLFEHREGPRTRLPRSLQAQLLAQFRDGRDTGEVVLAELAVPTAPIAVFDAERGRLLRHPRAGSRVVLVLAPGWRLHAPAGFLPGGKEPLKAWIGTMPDHDLACELSGPDDEAQSWTLSATPPPLELTLTNAVAGLRLAQTPVVCGAPEFRSNIMRGKGTCTVRRNGESLGSLQVVVRGGRLKLSPASPSTLDWPQTGVFSLDFSLRGHSCTERVAVLPADTRAEVLGGPEGTTAVLSGPTLHAKLRTLSPDLPTQDGKGRLTLSPAVRGQVVLHCELAGTPWLGVWRLFARPQTMEVVDAEGAVRDGEDDLSALRSGGGLRVYGEPRTIVQLQIEDERWSLRLSPNGERVFPFRELPSAMLQRMAEQQQVEQLRIHVRWPDHSEQQRAFAIPHNKKPSVRIVPGEDGAPARLRVAWSRRPPGEVQIEAVRAWQPWAPSVSLPAQAATWPDWNGKAGYEAECPLEPGSYQVALFSGERRLSGATLVFCPDGTLPPMPPHFSWLEAVLWDKPDIRKLPPLLGQWSEEGKDETYLPGLLRNLTRVGVKWFRIAEVLPEITGSWRLEALLREDPSALDSLIADYYEQTGLAWMFVRARDLECAAGRLYPHGSGAANKLLASVAELDAGLLCGAARAWGHLLSFEGQHRDQAIELQRQLNAYKKPHRISPDERAWLTEPDLKPDPNKLCVPRLLGLQQLNRHAAALSAGLGEVDIPTNERRSPPPRLDPAWFDRLPERLQELERAVATWAWAVHLWRRGETMTYKTMRALSRIAPLARKSFDYWLNSWDCIDPPKTGDHR</sequence>
<accession>A0ABT5BPI5</accession>
<evidence type="ECO:0000313" key="1">
    <source>
        <dbReference type="EMBL" id="MDC0676076.1"/>
    </source>
</evidence>
<comment type="caution">
    <text evidence="1">The sequence shown here is derived from an EMBL/GenBank/DDBJ whole genome shotgun (WGS) entry which is preliminary data.</text>
</comment>
<gene>
    <name evidence="1" type="ORF">POL58_50560</name>
</gene>
<dbReference type="Proteomes" id="UP001217838">
    <property type="component" value="Unassembled WGS sequence"/>
</dbReference>
<proteinExistence type="predicted"/>
<protein>
    <submittedName>
        <fullName evidence="1">Uncharacterized protein</fullName>
    </submittedName>
</protein>
<organism evidence="1 2">
    <name type="scientific">Nannocystis radixulma</name>
    <dbReference type="NCBI Taxonomy" id="2995305"/>
    <lineage>
        <taxon>Bacteria</taxon>
        <taxon>Pseudomonadati</taxon>
        <taxon>Myxococcota</taxon>
        <taxon>Polyangia</taxon>
        <taxon>Nannocystales</taxon>
        <taxon>Nannocystaceae</taxon>
        <taxon>Nannocystis</taxon>
    </lineage>
</organism>
<evidence type="ECO:0000313" key="2">
    <source>
        <dbReference type="Proteomes" id="UP001217838"/>
    </source>
</evidence>
<keyword evidence="2" id="KW-1185">Reference proteome</keyword>